<gene>
    <name evidence="3" type="ORF">AB6A40_010241</name>
</gene>
<dbReference type="PANTHER" id="PTHR37437">
    <property type="entry name" value="LIPOCALIN-RELATED PROTEIN-RELATED"/>
    <property type="match status" value="1"/>
</dbReference>
<comment type="caution">
    <text evidence="3">The sequence shown here is derived from an EMBL/GenBank/DDBJ whole genome shotgun (WGS) entry which is preliminary data.</text>
</comment>
<keyword evidence="1" id="KW-0812">Transmembrane</keyword>
<dbReference type="Proteomes" id="UP001608902">
    <property type="component" value="Unassembled WGS sequence"/>
</dbReference>
<proteinExistence type="predicted"/>
<dbReference type="AlphaFoldDB" id="A0ABD6EWN7"/>
<dbReference type="PANTHER" id="PTHR37437:SF7">
    <property type="entry name" value="LIPOCALIN-RELATED PROTEIN"/>
    <property type="match status" value="1"/>
</dbReference>
<protein>
    <recommendedName>
        <fullName evidence="2">Lipocalin domain-containing protein</fullName>
    </recommendedName>
</protein>
<reference evidence="3 4" key="1">
    <citation type="submission" date="2024-08" db="EMBL/GenBank/DDBJ databases">
        <title>Gnathostoma spinigerum genome.</title>
        <authorList>
            <person name="Gonzalez-Bertolin B."/>
            <person name="Monzon S."/>
            <person name="Zaballos A."/>
            <person name="Jimenez P."/>
            <person name="Dekumyoy P."/>
            <person name="Varona S."/>
            <person name="Cuesta I."/>
            <person name="Sumanam S."/>
            <person name="Adisakwattana P."/>
            <person name="Gasser R.B."/>
            <person name="Hernandez-Gonzalez A."/>
            <person name="Young N.D."/>
            <person name="Perteguer M.J."/>
        </authorList>
    </citation>
    <scope>NUCLEOTIDE SEQUENCE [LARGE SCALE GENOMIC DNA]</scope>
    <source>
        <strain evidence="3">AL3</strain>
        <tissue evidence="3">Liver</tissue>
    </source>
</reference>
<keyword evidence="1" id="KW-0472">Membrane</keyword>
<dbReference type="EMBL" id="JBGFUD010012692">
    <property type="protein sequence ID" value="MFH4983532.1"/>
    <property type="molecule type" value="Genomic_DNA"/>
</dbReference>
<name>A0ABD6EWN7_9BILA</name>
<evidence type="ECO:0000259" key="2">
    <source>
        <dbReference type="Pfam" id="PF24976"/>
    </source>
</evidence>
<keyword evidence="4" id="KW-1185">Reference proteome</keyword>
<sequence length="356" mass="39021">MRPEGLLTSVTQMRIHSGTMYCALHVVPLLIVFITLSSSLSASPDQATNKSSVVSALNDFAPFFSSFSNDETLTKEEKATLKNFEEIASNVLTKLGFSTDPGNRARQSFPVEDFQSDQLETLAETNQNRVDLQGITSGQIPGLAPIPVPAFPGPQDVPTIPGVNTIPGLSNFNYLIGQLIPQMIPPANTLLGSSISRLLPKDSAKNLAKDVFRAVHPAAENVDVARMMGRWFQVITSPHVIREACAVSHFGALINNTYSATFTILKFYREGNPNGPPRFSLGYGFKAGDTGQFVIHTSNSPDSEPCMDYFSAKALMSSLILKAKKNPNPLLCILFQPFFFSDVLIQFFDSYKYMYS</sequence>
<organism evidence="3 4">
    <name type="scientific">Gnathostoma spinigerum</name>
    <dbReference type="NCBI Taxonomy" id="75299"/>
    <lineage>
        <taxon>Eukaryota</taxon>
        <taxon>Metazoa</taxon>
        <taxon>Ecdysozoa</taxon>
        <taxon>Nematoda</taxon>
        <taxon>Chromadorea</taxon>
        <taxon>Rhabditida</taxon>
        <taxon>Spirurina</taxon>
        <taxon>Gnathostomatomorpha</taxon>
        <taxon>Gnathostomatoidea</taxon>
        <taxon>Gnathostomatidae</taxon>
        <taxon>Gnathostoma</taxon>
    </lineage>
</organism>
<dbReference type="Pfam" id="PF24976">
    <property type="entry name" value="Lipocalin_10"/>
    <property type="match status" value="1"/>
</dbReference>
<dbReference type="InterPro" id="IPR012674">
    <property type="entry name" value="Calycin"/>
</dbReference>
<dbReference type="SUPFAM" id="SSF50814">
    <property type="entry name" value="Lipocalins"/>
    <property type="match status" value="1"/>
</dbReference>
<feature type="transmembrane region" description="Helical" evidence="1">
    <location>
        <begin position="21"/>
        <end position="42"/>
    </location>
</feature>
<accession>A0ABD6EWN7</accession>
<feature type="domain" description="Lipocalin" evidence="2">
    <location>
        <begin position="220"/>
        <end position="286"/>
    </location>
</feature>
<keyword evidence="1" id="KW-1133">Transmembrane helix</keyword>
<evidence type="ECO:0000256" key="1">
    <source>
        <dbReference type="SAM" id="Phobius"/>
    </source>
</evidence>
<evidence type="ECO:0000313" key="3">
    <source>
        <dbReference type="EMBL" id="MFH4983532.1"/>
    </source>
</evidence>
<dbReference type="InterPro" id="IPR056868">
    <property type="entry name" value="Lipocalin_dom_nem"/>
</dbReference>
<evidence type="ECO:0000313" key="4">
    <source>
        <dbReference type="Proteomes" id="UP001608902"/>
    </source>
</evidence>